<sequence length="539" mass="60257">MSNATLPTSPTRDGPLVKALAQALPKGFQCTAWHLSTTPAVTEALSYPPALKSTGEKRPSKPLKTYCEKQFLTVSITDPTRATDVLVLALEIYIYTTTFSTTIFVAKADSTGYIHLQSAPQGFSPIRAITVAFLNFLVEHRKRPSKQLVINLFARSQSQYIFPGSVKNSRKHILDDRGLIKWWCRVLNPLLEDHGSNHSTRIWDHTHGYLVIPGLDDYETRAFVPKTENAIRNWSLGHPLQLISPYTKNATDYENVPPRCLIPTYPDDPKARFVEELEESTSEKAKLLGGWKTPKTLDQFWDMMAFRQECSSGRMTGFIWLVFEPPYINPAPPETSSSSPQKTKSTSTRPLQQKRKAKKVLKGPIITRRPRVKTHRAKYPDQIETAYYYWPEAGRGQVVLDDNGYKRAVELLLHLEFKSLEQAIASTSRWVSDVNMSESWALPVTGEKEIPDRPASSATPGIVNNLAGSIQRKRKSVDESPQESAPGPAKVLGGGLVRKKPKMDTDNGPVNVIGDRKIDLEPKVNMLGSGLVRKKAKAV</sequence>
<organism evidence="1 2">
    <name type="scientific">Lasiodiplodia mahajangana</name>
    <dbReference type="NCBI Taxonomy" id="1108764"/>
    <lineage>
        <taxon>Eukaryota</taxon>
        <taxon>Fungi</taxon>
        <taxon>Dikarya</taxon>
        <taxon>Ascomycota</taxon>
        <taxon>Pezizomycotina</taxon>
        <taxon>Dothideomycetes</taxon>
        <taxon>Dothideomycetes incertae sedis</taxon>
        <taxon>Botryosphaeriales</taxon>
        <taxon>Botryosphaeriaceae</taxon>
        <taxon>Lasiodiplodia</taxon>
    </lineage>
</organism>
<reference evidence="1" key="1">
    <citation type="submission" date="2022-12" db="EMBL/GenBank/DDBJ databases">
        <title>Genome Sequence of Lasiodiplodia mahajangana.</title>
        <authorList>
            <person name="Buettner E."/>
        </authorList>
    </citation>
    <scope>NUCLEOTIDE SEQUENCE</scope>
    <source>
        <strain evidence="1">VT137</strain>
    </source>
</reference>
<accession>A0ACC2JDL0</accession>
<proteinExistence type="predicted"/>
<protein>
    <submittedName>
        <fullName evidence="1">Uncharacterized protein</fullName>
    </submittedName>
</protein>
<dbReference type="Proteomes" id="UP001153332">
    <property type="component" value="Unassembled WGS sequence"/>
</dbReference>
<evidence type="ECO:0000313" key="2">
    <source>
        <dbReference type="Proteomes" id="UP001153332"/>
    </source>
</evidence>
<gene>
    <name evidence="1" type="ORF">O1611_g8074</name>
</gene>
<comment type="caution">
    <text evidence="1">The sequence shown here is derived from an EMBL/GenBank/DDBJ whole genome shotgun (WGS) entry which is preliminary data.</text>
</comment>
<evidence type="ECO:0000313" key="1">
    <source>
        <dbReference type="EMBL" id="KAJ8125565.1"/>
    </source>
</evidence>
<name>A0ACC2JDL0_9PEZI</name>
<keyword evidence="2" id="KW-1185">Reference proteome</keyword>
<dbReference type="EMBL" id="JAPUUL010002294">
    <property type="protein sequence ID" value="KAJ8125565.1"/>
    <property type="molecule type" value="Genomic_DNA"/>
</dbReference>